<gene>
    <name evidence="6" type="ORF">A2Y85_01030</name>
</gene>
<dbReference type="GO" id="GO:0043190">
    <property type="term" value="C:ATP-binding cassette (ABC) transporter complex"/>
    <property type="evidence" value="ECO:0007669"/>
    <property type="project" value="TreeGrafter"/>
</dbReference>
<comment type="similarity">
    <text evidence="1">Belongs to the ABC transporter superfamily.</text>
</comment>
<dbReference type="InterPro" id="IPR015856">
    <property type="entry name" value="ABC_transpr_CbiO/EcfA_su"/>
</dbReference>
<dbReference type="PROSITE" id="PS50893">
    <property type="entry name" value="ABC_TRANSPORTER_2"/>
    <property type="match status" value="1"/>
</dbReference>
<dbReference type="InterPro" id="IPR027417">
    <property type="entry name" value="P-loop_NTPase"/>
</dbReference>
<dbReference type="PROSITE" id="PS00211">
    <property type="entry name" value="ABC_TRANSPORTER_1"/>
    <property type="match status" value="1"/>
</dbReference>
<dbReference type="CDD" id="cd03225">
    <property type="entry name" value="ABC_cobalt_CbiO_domain1"/>
    <property type="match status" value="1"/>
</dbReference>
<evidence type="ECO:0000313" key="6">
    <source>
        <dbReference type="EMBL" id="OGC41901.1"/>
    </source>
</evidence>
<organism evidence="6 7">
    <name type="scientific">candidate division WOR-3 bacterium RBG_13_43_14</name>
    <dbReference type="NCBI Taxonomy" id="1802590"/>
    <lineage>
        <taxon>Bacteria</taxon>
        <taxon>Bacteria division WOR-3</taxon>
    </lineage>
</organism>
<evidence type="ECO:0000256" key="4">
    <source>
        <dbReference type="ARBA" id="ARBA00022840"/>
    </source>
</evidence>
<evidence type="ECO:0000259" key="5">
    <source>
        <dbReference type="PROSITE" id="PS50893"/>
    </source>
</evidence>
<protein>
    <submittedName>
        <fullName evidence="6">Energy-coupling factor ABC transporter ATP-binding protein</fullName>
    </submittedName>
</protein>
<keyword evidence="2" id="KW-0813">Transport</keyword>
<evidence type="ECO:0000313" key="7">
    <source>
        <dbReference type="Proteomes" id="UP000177025"/>
    </source>
</evidence>
<proteinExistence type="inferred from homology"/>
<feature type="domain" description="ABC transporter" evidence="5">
    <location>
        <begin position="7"/>
        <end position="219"/>
    </location>
</feature>
<evidence type="ECO:0000256" key="3">
    <source>
        <dbReference type="ARBA" id="ARBA00022741"/>
    </source>
</evidence>
<evidence type="ECO:0000256" key="2">
    <source>
        <dbReference type="ARBA" id="ARBA00022448"/>
    </source>
</evidence>
<dbReference type="SMART" id="SM00382">
    <property type="entry name" value="AAA"/>
    <property type="match status" value="1"/>
</dbReference>
<dbReference type="InterPro" id="IPR050095">
    <property type="entry name" value="ECF_ABC_transporter_ATP-bd"/>
</dbReference>
<keyword evidence="4 6" id="KW-0067">ATP-binding</keyword>
<dbReference type="GO" id="GO:0005524">
    <property type="term" value="F:ATP binding"/>
    <property type="evidence" value="ECO:0007669"/>
    <property type="project" value="UniProtKB-KW"/>
</dbReference>
<dbReference type="AlphaFoldDB" id="A0A1F4UAD0"/>
<dbReference type="GO" id="GO:0042626">
    <property type="term" value="F:ATPase-coupled transmembrane transporter activity"/>
    <property type="evidence" value="ECO:0007669"/>
    <property type="project" value="TreeGrafter"/>
</dbReference>
<sequence length="220" mass="24909">MDENIIIDIKRLSFGYPGKPELLDKFELRVKKGERLGIIGPNGCGKTTVFYLIMGLLKALHGTINILGRERSRENDFIEVRANIGFLFQDSDNQLFCPSIEEEIAFGPLNFGYKGHQVKDMIKEVLNTVGLDGYEKRIPYTLSGGEKRRLALATILVMKPKILLLDEPENGLDEDAVDKFVEILQEPGLSYIIISQNRDFLKRTTNTLYTIKQGRAIMAK</sequence>
<dbReference type="Pfam" id="PF00005">
    <property type="entry name" value="ABC_tran"/>
    <property type="match status" value="1"/>
</dbReference>
<dbReference type="GO" id="GO:0016887">
    <property type="term" value="F:ATP hydrolysis activity"/>
    <property type="evidence" value="ECO:0007669"/>
    <property type="project" value="InterPro"/>
</dbReference>
<dbReference type="Gene3D" id="3.40.50.300">
    <property type="entry name" value="P-loop containing nucleotide triphosphate hydrolases"/>
    <property type="match status" value="1"/>
</dbReference>
<keyword evidence="3" id="KW-0547">Nucleotide-binding</keyword>
<dbReference type="InterPro" id="IPR003593">
    <property type="entry name" value="AAA+_ATPase"/>
</dbReference>
<dbReference type="SUPFAM" id="SSF52540">
    <property type="entry name" value="P-loop containing nucleoside triphosphate hydrolases"/>
    <property type="match status" value="1"/>
</dbReference>
<name>A0A1F4UAD0_UNCW3</name>
<accession>A0A1F4UAD0</accession>
<dbReference type="InterPro" id="IPR017871">
    <property type="entry name" value="ABC_transporter-like_CS"/>
</dbReference>
<comment type="caution">
    <text evidence="6">The sequence shown here is derived from an EMBL/GenBank/DDBJ whole genome shotgun (WGS) entry which is preliminary data.</text>
</comment>
<dbReference type="PANTHER" id="PTHR43553">
    <property type="entry name" value="HEAVY METAL TRANSPORTER"/>
    <property type="match status" value="1"/>
</dbReference>
<dbReference type="PANTHER" id="PTHR43553:SF24">
    <property type="entry name" value="ENERGY-COUPLING FACTOR TRANSPORTER ATP-BINDING PROTEIN ECFA1"/>
    <property type="match status" value="1"/>
</dbReference>
<evidence type="ECO:0000256" key="1">
    <source>
        <dbReference type="ARBA" id="ARBA00005417"/>
    </source>
</evidence>
<dbReference type="EMBL" id="MEUM01000090">
    <property type="protein sequence ID" value="OGC41901.1"/>
    <property type="molecule type" value="Genomic_DNA"/>
</dbReference>
<dbReference type="InterPro" id="IPR003439">
    <property type="entry name" value="ABC_transporter-like_ATP-bd"/>
</dbReference>
<dbReference type="Proteomes" id="UP000177025">
    <property type="component" value="Unassembled WGS sequence"/>
</dbReference>
<reference evidence="6 7" key="1">
    <citation type="journal article" date="2016" name="Nat. Commun.">
        <title>Thousands of microbial genomes shed light on interconnected biogeochemical processes in an aquifer system.</title>
        <authorList>
            <person name="Anantharaman K."/>
            <person name="Brown C.T."/>
            <person name="Hug L.A."/>
            <person name="Sharon I."/>
            <person name="Castelle C.J."/>
            <person name="Probst A.J."/>
            <person name="Thomas B.C."/>
            <person name="Singh A."/>
            <person name="Wilkins M.J."/>
            <person name="Karaoz U."/>
            <person name="Brodie E.L."/>
            <person name="Williams K.H."/>
            <person name="Hubbard S.S."/>
            <person name="Banfield J.F."/>
        </authorList>
    </citation>
    <scope>NUCLEOTIDE SEQUENCE [LARGE SCALE GENOMIC DNA]</scope>
</reference>